<accession>A0A378JNJ7</accession>
<keyword evidence="3" id="KW-1185">Reference proteome</keyword>
<evidence type="ECO:0000313" key="2">
    <source>
        <dbReference type="EMBL" id="STX52291.1"/>
    </source>
</evidence>
<feature type="transmembrane region" description="Helical" evidence="1">
    <location>
        <begin position="118"/>
        <end position="138"/>
    </location>
</feature>
<evidence type="ECO:0000256" key="1">
    <source>
        <dbReference type="SAM" id="Phobius"/>
    </source>
</evidence>
<name>A0A378JNJ7_9GAMM</name>
<proteinExistence type="predicted"/>
<keyword evidence="1" id="KW-0472">Membrane</keyword>
<protein>
    <submittedName>
        <fullName evidence="2">Uncharacterized protein</fullName>
    </submittedName>
</protein>
<gene>
    <name evidence="2" type="ORF">NCTC13316_02404</name>
</gene>
<dbReference type="OrthoDB" id="5653183at2"/>
<dbReference type="AlphaFoldDB" id="A0A378JNJ7"/>
<keyword evidence="1" id="KW-0812">Transmembrane</keyword>
<feature type="transmembrane region" description="Helical" evidence="1">
    <location>
        <begin position="87"/>
        <end position="106"/>
    </location>
</feature>
<keyword evidence="1" id="KW-1133">Transmembrane helix</keyword>
<dbReference type="Proteomes" id="UP000254794">
    <property type="component" value="Unassembled WGS sequence"/>
</dbReference>
<sequence length="139" mass="16125">MDLLVVTVIILGSAILVFFSAEFGNIIKKIMAIPGVKLFLPLTLVSWFIISSEAWILWGLLFVKIGLHTAVSWLAKIMPFPGWKERLATFFIIYLITLIPLSLIYWRKKKRPFFYNSSYWIITALIWCFLLITLTVGFY</sequence>
<organism evidence="2 3">
    <name type="scientific">Legionella busanensis</name>
    <dbReference type="NCBI Taxonomy" id="190655"/>
    <lineage>
        <taxon>Bacteria</taxon>
        <taxon>Pseudomonadati</taxon>
        <taxon>Pseudomonadota</taxon>
        <taxon>Gammaproteobacteria</taxon>
        <taxon>Legionellales</taxon>
        <taxon>Legionellaceae</taxon>
        <taxon>Legionella</taxon>
    </lineage>
</organism>
<dbReference type="RefSeq" id="WP_115331860.1">
    <property type="nucleotide sequence ID" value="NZ_CAAAHP010000005.1"/>
</dbReference>
<feature type="transmembrane region" description="Helical" evidence="1">
    <location>
        <begin position="30"/>
        <end position="50"/>
    </location>
</feature>
<reference evidence="2 3" key="1">
    <citation type="submission" date="2018-06" db="EMBL/GenBank/DDBJ databases">
        <authorList>
            <consortium name="Pathogen Informatics"/>
            <person name="Doyle S."/>
        </authorList>
    </citation>
    <scope>NUCLEOTIDE SEQUENCE [LARGE SCALE GENOMIC DNA]</scope>
    <source>
        <strain evidence="2 3">NCTC13316</strain>
    </source>
</reference>
<feature type="transmembrane region" description="Helical" evidence="1">
    <location>
        <begin position="6"/>
        <end position="23"/>
    </location>
</feature>
<evidence type="ECO:0000313" key="3">
    <source>
        <dbReference type="Proteomes" id="UP000254794"/>
    </source>
</evidence>
<dbReference type="EMBL" id="UGOD01000001">
    <property type="protein sequence ID" value="STX52291.1"/>
    <property type="molecule type" value="Genomic_DNA"/>
</dbReference>